<dbReference type="GO" id="GO:0006891">
    <property type="term" value="P:intra-Golgi vesicle-mediated transport"/>
    <property type="evidence" value="ECO:0007669"/>
    <property type="project" value="TreeGrafter"/>
</dbReference>
<feature type="compositionally biased region" description="Polar residues" evidence="1">
    <location>
        <begin position="995"/>
        <end position="1007"/>
    </location>
</feature>
<feature type="domain" description="TRAPPC10/Trs130 N-terminal" evidence="2">
    <location>
        <begin position="169"/>
        <end position="424"/>
    </location>
</feature>
<feature type="compositionally biased region" description="Polar residues" evidence="1">
    <location>
        <begin position="943"/>
        <end position="954"/>
    </location>
</feature>
<dbReference type="GO" id="GO:0005829">
    <property type="term" value="C:cytosol"/>
    <property type="evidence" value="ECO:0007669"/>
    <property type="project" value="GOC"/>
</dbReference>
<dbReference type="GO" id="GO:1990071">
    <property type="term" value="C:TRAPPII protein complex"/>
    <property type="evidence" value="ECO:0007669"/>
    <property type="project" value="InterPro"/>
</dbReference>
<dbReference type="Proteomes" id="UP001431209">
    <property type="component" value="Unassembled WGS sequence"/>
</dbReference>
<gene>
    <name evidence="3" type="ORF">AKO1_010105</name>
</gene>
<name>A0AAW2ZTH9_9EUKA</name>
<dbReference type="GO" id="GO:0034498">
    <property type="term" value="P:early endosome to Golgi transport"/>
    <property type="evidence" value="ECO:0007669"/>
    <property type="project" value="TreeGrafter"/>
</dbReference>
<evidence type="ECO:0000313" key="4">
    <source>
        <dbReference type="Proteomes" id="UP001431209"/>
    </source>
</evidence>
<feature type="region of interest" description="Disordered" evidence="1">
    <location>
        <begin position="915"/>
        <end position="1017"/>
    </location>
</feature>
<evidence type="ECO:0000256" key="1">
    <source>
        <dbReference type="SAM" id="MobiDB-lite"/>
    </source>
</evidence>
<evidence type="ECO:0000313" key="3">
    <source>
        <dbReference type="EMBL" id="KAL0492006.1"/>
    </source>
</evidence>
<organism evidence="3 4">
    <name type="scientific">Acrasis kona</name>
    <dbReference type="NCBI Taxonomy" id="1008807"/>
    <lineage>
        <taxon>Eukaryota</taxon>
        <taxon>Discoba</taxon>
        <taxon>Heterolobosea</taxon>
        <taxon>Tetramitia</taxon>
        <taxon>Eutetramitia</taxon>
        <taxon>Acrasidae</taxon>
        <taxon>Acrasis</taxon>
    </lineage>
</organism>
<dbReference type="PANTHER" id="PTHR13251">
    <property type="entry name" value="EPILEPSY HOLOPROSENCEPHALY CANDIDATE 1/TMEM1"/>
    <property type="match status" value="1"/>
</dbReference>
<dbReference type="EMBL" id="JAOPGA020001893">
    <property type="protein sequence ID" value="KAL0492006.1"/>
    <property type="molecule type" value="Genomic_DNA"/>
</dbReference>
<accession>A0AAW2ZTH9</accession>
<proteinExistence type="predicted"/>
<keyword evidence="4" id="KW-1185">Reference proteome</keyword>
<dbReference type="PANTHER" id="PTHR13251:SF3">
    <property type="entry name" value="TRAFFICKING PROTEIN PARTICLE COMPLEX SUBUNIT 10"/>
    <property type="match status" value="1"/>
</dbReference>
<sequence length="1464" mass="167883">MSASNLKTEELNVGDPTNYENPYVVVWELHGSKSGLIKIDPNPTFYQSKKSNTKPLDSSEHGHHNVGGYDIYKEHYPLWCDLEPHLRPFCNNIVVNDSGRKSAQLISKDGILNMNRSPRSVDSPDLSVNLFPNPNKSTTPITPNTLLTNTSQTYQSIIASNPYHSSVEQFKCEFRTSNDPRLNNCLSRQWSVMYTNPYMHVMIVMCDDVDYKNEIKPKLLEWVSYMDDKQYEYLILYVPTAQSENGLMKFFNRTLNKINLDFNKNKNGMDQVLKISLRNNPPASSYKNISVRVSNGILMEFSHRCNKYDQEVKKFEANRKLPGWQFGHYFIAKENLALTLEQFGLHVNALGIYSHLFSFYNQHEDIQSESFIHAIELNYIMNTTTKHYRSNIYQNNISEFELYCYIFARQIQLFFKMNNPYEAAIHTKEFIPHMVDDMYHFLLPNNLQMDGKDENEKIQQLRNYIFIHTWAYCTTQSIVTECQTKAFESSTESLPMLFRTLGDLYIYSRSQLTTLCDLFNVRITKEFNQHRSDPIPDHILATSLSQIMTTTSSIQQFFKIIQNQSECVTLYLELSSAASKGYASGFRERFHHSLNGQIAQIRFEQENYKEALLLWKGQLMYYYADGWYQLATNIRSKVAQCECKLNLMDSYINSCLSLLSDQRVHTNPIQKEFYFKELTNVVNGDLNVEKEWSIRLGPEFIVGGLEWNDSRSLVIDNERVTLSCPVGNTIHFELQIKNITLVNDFYMDSICFLFKCEDLNYDDDDDRDGDDDDDQLDDLKIQIKLESRITLPRDVIVKVPISIQLDRRGLFILNTCSIGLGNLNLIIDRITLPGDFYNQSLSSKPMLPPSQTRYTKLPHSFVKINLNQSSSPPSLSFTSLIMSTNSTPSTQSQTPIVQINSPPESVLEMSLDSFLGNQSNSNQNQNFPSPLSLHHHHHKSNDSNHTPSLNTDFDTTSSISESSTSTSTSRTLTRQSKLLKSKSPSKSSKSKSPSNHDSIYSPSQMTIPSPLISPRSQSNLSIQPLTVTNHKKSIKNQETKRLFVMDVLDSPSTCTLQIHNEYGNCFVVNQSQIMLVTIHSNQDSISNRGCKLQIETIDHDDDDEDGGSMDGNGDELILENFEFDVPSLDSNQSFTISVPIRYDSNRSDLHSMGDDEYDGISNRPFDVTKNLKFNLTFQKRNIATDQPLYMISQLESITFHHVFVNSYAIHHMGDSSILNVNVKCNTPESITIQDYEWSGNSISWLNHIKKQNVTLCSQQSNGFVFLLKCNANHRGDVFRADLKLKYKLHQNGKLNENVPLQEHVITMKWKLPKSINYVANVDLKCGASLIRVGSPCTILFNASRIGHEQQEHSNRYYWRVLADDKYWICSGHVKKVMNKDTIECYVVPLVSGYIPLPSLCVEKSGGDDHLDEFERIENVKFVYRLDEQIENKMVGNKVFIHPDNDAQMGSFSYLNEPVVDVVDK</sequence>
<dbReference type="InterPro" id="IPR045126">
    <property type="entry name" value="TRAPPC10/Trs130"/>
</dbReference>
<protein>
    <submittedName>
        <fullName evidence="3">Trafficking protein particle complex subunit 10</fullName>
    </submittedName>
</protein>
<feature type="compositionally biased region" description="Low complexity" evidence="1">
    <location>
        <begin position="915"/>
        <end position="932"/>
    </location>
</feature>
<reference evidence="3 4" key="1">
    <citation type="submission" date="2024-03" db="EMBL/GenBank/DDBJ databases">
        <title>The Acrasis kona genome and developmental transcriptomes reveal deep origins of eukaryotic multicellular pathways.</title>
        <authorList>
            <person name="Sheikh S."/>
            <person name="Fu C.-J."/>
            <person name="Brown M.W."/>
            <person name="Baldauf S.L."/>
        </authorList>
    </citation>
    <scope>NUCLEOTIDE SEQUENCE [LARGE SCALE GENOMIC DNA]</scope>
    <source>
        <strain evidence="3 4">ATCC MYA-3509</strain>
    </source>
</reference>
<evidence type="ECO:0000259" key="2">
    <source>
        <dbReference type="Pfam" id="PF23036"/>
    </source>
</evidence>
<feature type="compositionally biased region" description="Low complexity" evidence="1">
    <location>
        <begin position="955"/>
        <end position="993"/>
    </location>
</feature>
<dbReference type="Pfam" id="PF23036">
    <property type="entry name" value="TRAPPC10_1st"/>
    <property type="match status" value="1"/>
</dbReference>
<comment type="caution">
    <text evidence="3">The sequence shown here is derived from an EMBL/GenBank/DDBJ whole genome shotgun (WGS) entry which is preliminary data.</text>
</comment>
<dbReference type="InterPro" id="IPR056913">
    <property type="entry name" value="TRAPPC10/Trs130_N"/>
</dbReference>